<keyword evidence="2" id="KW-1185">Reference proteome</keyword>
<dbReference type="AlphaFoldDB" id="A0AAD5X4G7"/>
<reference evidence="1" key="1">
    <citation type="submission" date="2020-05" db="EMBL/GenBank/DDBJ databases">
        <title>Phylogenomic resolution of chytrid fungi.</title>
        <authorList>
            <person name="Stajich J.E."/>
            <person name="Amses K."/>
            <person name="Simmons R."/>
            <person name="Seto K."/>
            <person name="Myers J."/>
            <person name="Bonds A."/>
            <person name="Quandt C.A."/>
            <person name="Barry K."/>
            <person name="Liu P."/>
            <person name="Grigoriev I."/>
            <person name="Longcore J.E."/>
            <person name="James T.Y."/>
        </authorList>
    </citation>
    <scope>NUCLEOTIDE SEQUENCE</scope>
    <source>
        <strain evidence="1">JEL0318</strain>
    </source>
</reference>
<evidence type="ECO:0000313" key="1">
    <source>
        <dbReference type="EMBL" id="KAJ3051406.1"/>
    </source>
</evidence>
<proteinExistence type="predicted"/>
<evidence type="ECO:0000313" key="2">
    <source>
        <dbReference type="Proteomes" id="UP001212841"/>
    </source>
</evidence>
<sequence>MTIHHDPAGAKHTAAKTARRNMAITIYESFYGEQPPSDSWGVKVPPESRMQIHVRTATGNTRDFIVKATDSVQGLKFANFVKERIQLGIRG</sequence>
<comment type="caution">
    <text evidence="1">The sequence shown here is derived from an EMBL/GenBank/DDBJ whole genome shotgun (WGS) entry which is preliminary data.</text>
</comment>
<dbReference type="InterPro" id="IPR029071">
    <property type="entry name" value="Ubiquitin-like_domsf"/>
</dbReference>
<dbReference type="EMBL" id="JADGJD010000400">
    <property type="protein sequence ID" value="KAJ3051406.1"/>
    <property type="molecule type" value="Genomic_DNA"/>
</dbReference>
<accession>A0AAD5X4G7</accession>
<gene>
    <name evidence="1" type="ORF">HK097_007623</name>
</gene>
<protein>
    <submittedName>
        <fullName evidence="1">Uncharacterized protein</fullName>
    </submittedName>
</protein>
<organism evidence="1 2">
    <name type="scientific">Rhizophlyctis rosea</name>
    <dbReference type="NCBI Taxonomy" id="64517"/>
    <lineage>
        <taxon>Eukaryota</taxon>
        <taxon>Fungi</taxon>
        <taxon>Fungi incertae sedis</taxon>
        <taxon>Chytridiomycota</taxon>
        <taxon>Chytridiomycota incertae sedis</taxon>
        <taxon>Chytridiomycetes</taxon>
        <taxon>Rhizophlyctidales</taxon>
        <taxon>Rhizophlyctidaceae</taxon>
        <taxon>Rhizophlyctis</taxon>
    </lineage>
</organism>
<name>A0AAD5X4G7_9FUNG</name>
<dbReference type="SUPFAM" id="SSF54236">
    <property type="entry name" value="Ubiquitin-like"/>
    <property type="match status" value="1"/>
</dbReference>
<dbReference type="Proteomes" id="UP001212841">
    <property type="component" value="Unassembled WGS sequence"/>
</dbReference>